<evidence type="ECO:0000259" key="13">
    <source>
        <dbReference type="PROSITE" id="PS50011"/>
    </source>
</evidence>
<dbReference type="STRING" id="1408657.A0A0W4ZPU8"/>
<dbReference type="InterPro" id="IPR000719">
    <property type="entry name" value="Prot_kinase_dom"/>
</dbReference>
<dbReference type="Gene3D" id="1.10.510.10">
    <property type="entry name" value="Transferase(Phosphotransferase) domain 1"/>
    <property type="match status" value="1"/>
</dbReference>
<dbReference type="GO" id="GO:0005524">
    <property type="term" value="F:ATP binding"/>
    <property type="evidence" value="ECO:0007669"/>
    <property type="project" value="UniProtKB-UniRule"/>
</dbReference>
<keyword evidence="8 12" id="KW-0067">ATP-binding</keyword>
<dbReference type="OrthoDB" id="3638488at2759"/>
<dbReference type="Pfam" id="PF00069">
    <property type="entry name" value="Pkinase"/>
    <property type="match status" value="2"/>
</dbReference>
<evidence type="ECO:0000256" key="11">
    <source>
        <dbReference type="ARBA" id="ARBA00048679"/>
    </source>
</evidence>
<feature type="binding site" evidence="12">
    <location>
        <position position="257"/>
    </location>
    <ligand>
        <name>ATP</name>
        <dbReference type="ChEBI" id="CHEBI:30616"/>
    </ligand>
</feature>
<feature type="domain" description="AGC-kinase C-terminal" evidence="15">
    <location>
        <begin position="572"/>
        <end position="657"/>
    </location>
</feature>
<dbReference type="VEuPathDB" id="FungiDB:T551_01673"/>
<dbReference type="InterPro" id="IPR059233">
    <property type="entry name" value="MobB_NdrA/B/Cbk1"/>
</dbReference>
<evidence type="ECO:0000259" key="14">
    <source>
        <dbReference type="PROSITE" id="PS50108"/>
    </source>
</evidence>
<protein>
    <recommendedName>
        <fullName evidence="2">non-specific serine/threonine protein kinase</fullName>
        <ecNumber evidence="2">2.7.11.1</ecNumber>
    </recommendedName>
</protein>
<evidence type="ECO:0000256" key="8">
    <source>
        <dbReference type="ARBA" id="ARBA00022840"/>
    </source>
</evidence>
<evidence type="ECO:0000256" key="7">
    <source>
        <dbReference type="ARBA" id="ARBA00022777"/>
    </source>
</evidence>
<evidence type="ECO:0000256" key="5">
    <source>
        <dbReference type="ARBA" id="ARBA00022679"/>
    </source>
</evidence>
<comment type="caution">
    <text evidence="16">The sequence shown here is derived from an EMBL/GenBank/DDBJ whole genome shotgun (WGS) entry which is preliminary data.</text>
</comment>
<dbReference type="CDD" id="cd05573">
    <property type="entry name" value="STKc_ROCK_NDR_like"/>
    <property type="match status" value="1"/>
</dbReference>
<dbReference type="PROSITE" id="PS51285">
    <property type="entry name" value="AGC_KINASE_CTER"/>
    <property type="match status" value="1"/>
</dbReference>
<dbReference type="PROSITE" id="PS50011">
    <property type="entry name" value="PROTEIN_KINASE_DOM"/>
    <property type="match status" value="1"/>
</dbReference>
<feature type="domain" description="CRIB" evidence="14">
    <location>
        <begin position="47"/>
        <end position="60"/>
    </location>
</feature>
<dbReference type="PANTHER" id="PTHR24356:SF400">
    <property type="entry name" value="SERINE_THREONINE-PROTEIN KINASE CBK1"/>
    <property type="match status" value="1"/>
</dbReference>
<dbReference type="CDD" id="cd21742">
    <property type="entry name" value="MobB_NDR_LATS-like"/>
    <property type="match status" value="1"/>
</dbReference>
<dbReference type="InterPro" id="IPR017441">
    <property type="entry name" value="Protein_kinase_ATP_BS"/>
</dbReference>
<keyword evidence="17" id="KW-1185">Reference proteome</keyword>
<dbReference type="PROSITE" id="PS00108">
    <property type="entry name" value="PROTEIN_KINASE_ST"/>
    <property type="match status" value="1"/>
</dbReference>
<evidence type="ECO:0000256" key="12">
    <source>
        <dbReference type="PROSITE-ProRule" id="PRU10141"/>
    </source>
</evidence>
<keyword evidence="4" id="KW-0597">Phosphoprotein</keyword>
<evidence type="ECO:0000256" key="2">
    <source>
        <dbReference type="ARBA" id="ARBA00012513"/>
    </source>
</evidence>
<organism evidence="16 17">
    <name type="scientific">Pneumocystis jirovecii (strain RU7)</name>
    <name type="common">Human pneumocystis pneumonia agent</name>
    <dbReference type="NCBI Taxonomy" id="1408657"/>
    <lineage>
        <taxon>Eukaryota</taxon>
        <taxon>Fungi</taxon>
        <taxon>Dikarya</taxon>
        <taxon>Ascomycota</taxon>
        <taxon>Taphrinomycotina</taxon>
        <taxon>Pneumocystomycetes</taxon>
        <taxon>Pneumocystaceae</taxon>
        <taxon>Pneumocystis</taxon>
    </lineage>
</organism>
<dbReference type="InterPro" id="IPR011009">
    <property type="entry name" value="Kinase-like_dom_sf"/>
</dbReference>
<comment type="catalytic activity">
    <reaction evidence="11">
        <text>L-seryl-[protein] + ATP = O-phospho-L-seryl-[protein] + ADP + H(+)</text>
        <dbReference type="Rhea" id="RHEA:17989"/>
        <dbReference type="Rhea" id="RHEA-COMP:9863"/>
        <dbReference type="Rhea" id="RHEA-COMP:11604"/>
        <dbReference type="ChEBI" id="CHEBI:15378"/>
        <dbReference type="ChEBI" id="CHEBI:29999"/>
        <dbReference type="ChEBI" id="CHEBI:30616"/>
        <dbReference type="ChEBI" id="CHEBI:83421"/>
        <dbReference type="ChEBI" id="CHEBI:456216"/>
        <dbReference type="EC" id="2.7.11.1"/>
    </reaction>
</comment>
<dbReference type="GO" id="GO:0035556">
    <property type="term" value="P:intracellular signal transduction"/>
    <property type="evidence" value="ECO:0007669"/>
    <property type="project" value="TreeGrafter"/>
</dbReference>
<dbReference type="GO" id="GO:0007010">
    <property type="term" value="P:cytoskeleton organization"/>
    <property type="evidence" value="ECO:0007669"/>
    <property type="project" value="UniProtKB-ARBA"/>
</dbReference>
<comment type="catalytic activity">
    <reaction evidence="10">
        <text>L-threonyl-[protein] + ATP = O-phospho-L-threonyl-[protein] + ADP + H(+)</text>
        <dbReference type="Rhea" id="RHEA:46608"/>
        <dbReference type="Rhea" id="RHEA-COMP:11060"/>
        <dbReference type="Rhea" id="RHEA-COMP:11605"/>
        <dbReference type="ChEBI" id="CHEBI:15378"/>
        <dbReference type="ChEBI" id="CHEBI:30013"/>
        <dbReference type="ChEBI" id="CHEBI:30616"/>
        <dbReference type="ChEBI" id="CHEBI:61977"/>
        <dbReference type="ChEBI" id="CHEBI:456216"/>
        <dbReference type="EC" id="2.7.11.1"/>
    </reaction>
</comment>
<evidence type="ECO:0000256" key="1">
    <source>
        <dbReference type="ARBA" id="ARBA00005719"/>
    </source>
</evidence>
<evidence type="ECO:0000256" key="6">
    <source>
        <dbReference type="ARBA" id="ARBA00022741"/>
    </source>
</evidence>
<dbReference type="AlphaFoldDB" id="A0A0W4ZPU8"/>
<dbReference type="InterPro" id="IPR050236">
    <property type="entry name" value="Ser_Thr_kinase_AGC"/>
</dbReference>
<dbReference type="PANTHER" id="PTHR24356">
    <property type="entry name" value="SERINE/THREONINE-PROTEIN KINASE"/>
    <property type="match status" value="1"/>
</dbReference>
<comment type="similarity">
    <text evidence="9">Belongs to the protein kinase superfamily. STE Ser/Thr protein kinase family. COT1 subfamily.</text>
</comment>
<keyword evidence="5" id="KW-0808">Transferase</keyword>
<dbReference type="GeneID" id="28940191"/>
<dbReference type="Proteomes" id="UP000053447">
    <property type="component" value="Unassembled WGS sequence"/>
</dbReference>
<dbReference type="EMBL" id="LFWA01000007">
    <property type="protein sequence ID" value="KTW30390.1"/>
    <property type="molecule type" value="Genomic_DNA"/>
</dbReference>
<dbReference type="SUPFAM" id="SSF56112">
    <property type="entry name" value="Protein kinase-like (PK-like)"/>
    <property type="match status" value="1"/>
</dbReference>
<sequence>MNSSKKKEIESNGLRIKKDKLFSPFFLELLSLFTPKQNCGSDKTICISLPIDFRHLAHANNKKEAIALCQESSFNTYEYFYKSKTNTSIVTSINSNLVALNKLHPPLKVDQTSIINTTLKTFIIPSESTIVYRHNNDKKSFYMKDVLFRQPSLSTIEKSAATKIFLETYFHNILKKPNPRDERQKNLEMQLENTKLSDQDRQNLRLEFNKQETKYLRSLRQRVDTSSFIALKTIGHGAFGVVKLVKKKDNGMIYAMKVLKKADMLKKGQEGHVWAERDLLAIASDNGNWIVKLCYSFQDSTHLYLVMEYMPGGDLLNLLVIKDIFPEDFARFYIAEMVLCIEEIHKLGYIHRDIKPDNFLFDQYGHIKISDFGLSTDLSWLHDSAYFEQQRICLLKKNGINIDNNISKRKSFNMLAMLELYENKLSNNGILTWRDKNRREFAYSLVGTNSYMAPEIIKGEGYTKSCDWWSLGVILYECLYGFPPFVSKTKHATRIKILNWRQTLHFPTTPHVSKEAQDLIKMLICDHKDRLGSTSFCHLYSNPLHTISKQSNSEIYQYSSDAEEIKAHPWFRNIDWDSLHKQTPPFVPKIKDLTDTKYFEELSKDEVLQSAPGIGQYKIRDLLLRDKVYGEEVLQIREKLAFKGYTYRRKDIPIYNYSMNMNNEK</sequence>
<evidence type="ECO:0000256" key="3">
    <source>
        <dbReference type="ARBA" id="ARBA00022527"/>
    </source>
</evidence>
<accession>A0A0W4ZPU8</accession>
<dbReference type="SMART" id="SM00220">
    <property type="entry name" value="S_TKc"/>
    <property type="match status" value="1"/>
</dbReference>
<keyword evidence="3" id="KW-0723">Serine/threonine-protein kinase</keyword>
<keyword evidence="6 12" id="KW-0547">Nucleotide-binding</keyword>
<evidence type="ECO:0000259" key="15">
    <source>
        <dbReference type="PROSITE" id="PS51285"/>
    </source>
</evidence>
<dbReference type="FunFam" id="1.10.510.10:FF:000024">
    <property type="entry name" value="Probable serine/threonine-protein kinase cot-1"/>
    <property type="match status" value="2"/>
</dbReference>
<dbReference type="InterPro" id="IPR008271">
    <property type="entry name" value="Ser/Thr_kinase_AS"/>
</dbReference>
<dbReference type="Gene3D" id="3.30.200.20">
    <property type="entry name" value="Phosphorylase Kinase, domain 1"/>
    <property type="match status" value="1"/>
</dbReference>
<proteinExistence type="inferred from homology"/>
<dbReference type="InterPro" id="IPR000961">
    <property type="entry name" value="AGC-kinase_C"/>
</dbReference>
<evidence type="ECO:0000313" key="17">
    <source>
        <dbReference type="Proteomes" id="UP000053447"/>
    </source>
</evidence>
<evidence type="ECO:0000313" key="16">
    <source>
        <dbReference type="EMBL" id="KTW30390.1"/>
    </source>
</evidence>
<dbReference type="PROSITE" id="PS00107">
    <property type="entry name" value="PROTEIN_KINASE_ATP"/>
    <property type="match status" value="1"/>
</dbReference>
<dbReference type="FunFam" id="3.30.200.20:FF:000192">
    <property type="entry name" value="Serine/threonine-protein kinase cot-1"/>
    <property type="match status" value="1"/>
</dbReference>
<comment type="similarity">
    <text evidence="1">Belongs to the protein kinase superfamily. AGC Ser/Thr protein kinase family. DMPK subfamily.</text>
</comment>
<dbReference type="GO" id="GO:0004674">
    <property type="term" value="F:protein serine/threonine kinase activity"/>
    <property type="evidence" value="ECO:0007669"/>
    <property type="project" value="UniProtKB-KW"/>
</dbReference>
<reference evidence="17" key="1">
    <citation type="journal article" date="2016" name="Nat. Commun.">
        <title>Genome analysis of three Pneumocystis species reveals adaptation mechanisms to life exclusively in mammalian hosts.</title>
        <authorList>
            <person name="Ma L."/>
            <person name="Chen Z."/>
            <person name="Huang D.W."/>
            <person name="Kutty G."/>
            <person name="Ishihara M."/>
            <person name="Wang H."/>
            <person name="Abouelleil A."/>
            <person name="Bishop L."/>
            <person name="Davey E."/>
            <person name="Deng R."/>
            <person name="Deng X."/>
            <person name="Fan L."/>
            <person name="Fantoni G."/>
            <person name="Fitzgerald M."/>
            <person name="Gogineni E."/>
            <person name="Goldberg J.M."/>
            <person name="Handley G."/>
            <person name="Hu X."/>
            <person name="Huber C."/>
            <person name="Jiao X."/>
            <person name="Jones K."/>
            <person name="Levin J.Z."/>
            <person name="Liu Y."/>
            <person name="Macdonald P."/>
            <person name="Melnikov A."/>
            <person name="Raley C."/>
            <person name="Sassi M."/>
            <person name="Sherman B.T."/>
            <person name="Song X."/>
            <person name="Sykes S."/>
            <person name="Tran B."/>
            <person name="Walsh L."/>
            <person name="Xia Y."/>
            <person name="Yang J."/>
            <person name="Young S."/>
            <person name="Zeng Q."/>
            <person name="Zheng X."/>
            <person name="Stephens R."/>
            <person name="Nusbaum C."/>
            <person name="Birren B.W."/>
            <person name="Azadi P."/>
            <person name="Lempicki R.A."/>
            <person name="Cuomo C.A."/>
            <person name="Kovacs J.A."/>
        </authorList>
    </citation>
    <scope>NUCLEOTIDE SEQUENCE [LARGE SCALE GENOMIC DNA]</scope>
    <source>
        <strain evidence="17">RU7</strain>
    </source>
</reference>
<dbReference type="RefSeq" id="XP_018229681.1">
    <property type="nucleotide sequence ID" value="XM_018373936.1"/>
</dbReference>
<evidence type="ECO:0000256" key="9">
    <source>
        <dbReference type="ARBA" id="ARBA00038271"/>
    </source>
</evidence>
<name>A0A0W4ZPU8_PNEJ7</name>
<dbReference type="SMART" id="SM00133">
    <property type="entry name" value="S_TK_X"/>
    <property type="match status" value="1"/>
</dbReference>
<evidence type="ECO:0000256" key="10">
    <source>
        <dbReference type="ARBA" id="ARBA00047899"/>
    </source>
</evidence>
<dbReference type="EC" id="2.7.11.1" evidence="2"/>
<dbReference type="InterPro" id="IPR000095">
    <property type="entry name" value="CRIB_dom"/>
</dbReference>
<evidence type="ECO:0000256" key="4">
    <source>
        <dbReference type="ARBA" id="ARBA00022553"/>
    </source>
</evidence>
<feature type="domain" description="Protein kinase" evidence="13">
    <location>
        <begin position="228"/>
        <end position="571"/>
    </location>
</feature>
<dbReference type="PROSITE" id="PS50108">
    <property type="entry name" value="CRIB"/>
    <property type="match status" value="1"/>
</dbReference>
<gene>
    <name evidence="16" type="ORF">T551_01673</name>
</gene>
<keyword evidence="7" id="KW-0418">Kinase</keyword>